<dbReference type="EMBL" id="DUZY01000004">
    <property type="protein sequence ID" value="DAD35584.1"/>
    <property type="molecule type" value="Genomic_DNA"/>
</dbReference>
<dbReference type="AlphaFoldDB" id="A0A822YN33"/>
<dbReference type="PANTHER" id="PTHR21573:SF0">
    <property type="entry name" value="ER MEMBRANE PROTEIN COMPLEX SUBUNIT 1"/>
    <property type="match status" value="1"/>
</dbReference>
<feature type="signal peptide" evidence="1">
    <location>
        <begin position="1"/>
        <end position="21"/>
    </location>
</feature>
<evidence type="ECO:0000256" key="1">
    <source>
        <dbReference type="SAM" id="SignalP"/>
    </source>
</evidence>
<dbReference type="Pfam" id="PF25293">
    <property type="entry name" value="Beta-prop_EMC1_N"/>
    <property type="match status" value="1"/>
</dbReference>
<evidence type="ECO:0000259" key="2">
    <source>
        <dbReference type="Pfam" id="PF25293"/>
    </source>
</evidence>
<dbReference type="PANTHER" id="PTHR21573">
    <property type="entry name" value="ER MEMBRANE PROTEIN COMPLEX SUBUNIT 1"/>
    <property type="match status" value="1"/>
</dbReference>
<evidence type="ECO:0000313" key="4">
    <source>
        <dbReference type="Proteomes" id="UP000607653"/>
    </source>
</evidence>
<dbReference type="GO" id="GO:0072546">
    <property type="term" value="C:EMC complex"/>
    <property type="evidence" value="ECO:0007669"/>
    <property type="project" value="InterPro"/>
</dbReference>
<comment type="caution">
    <text evidence="3">The sequence shown here is derived from an EMBL/GenBank/DDBJ whole genome shotgun (WGS) entry which is preliminary data.</text>
</comment>
<dbReference type="InterPro" id="IPR026895">
    <property type="entry name" value="EMC1"/>
</dbReference>
<keyword evidence="1" id="KW-0732">Signal</keyword>
<keyword evidence="4" id="KW-1185">Reference proteome</keyword>
<protein>
    <recommendedName>
        <fullName evidence="2">EMC1 first beta-propeller domain-containing protein</fullName>
    </recommendedName>
</protein>
<name>A0A822YN33_NELNU</name>
<reference evidence="3 4" key="1">
    <citation type="journal article" date="2020" name="Mol. Biol. Evol.">
        <title>Distinct Expression and Methylation Patterns for Genes with Different Fates following a Single Whole-Genome Duplication in Flowering Plants.</title>
        <authorList>
            <person name="Shi T."/>
            <person name="Rahmani R.S."/>
            <person name="Gugger P.F."/>
            <person name="Wang M."/>
            <person name="Li H."/>
            <person name="Zhang Y."/>
            <person name="Li Z."/>
            <person name="Wang Q."/>
            <person name="Van de Peer Y."/>
            <person name="Marchal K."/>
            <person name="Chen J."/>
        </authorList>
    </citation>
    <scope>NUCLEOTIDE SEQUENCE [LARGE SCALE GENOMIC DNA]</scope>
    <source>
        <tissue evidence="3">Leaf</tissue>
    </source>
</reference>
<proteinExistence type="predicted"/>
<dbReference type="Proteomes" id="UP000607653">
    <property type="component" value="Unassembled WGS sequence"/>
</dbReference>
<organism evidence="3 4">
    <name type="scientific">Nelumbo nucifera</name>
    <name type="common">Sacred lotus</name>
    <dbReference type="NCBI Taxonomy" id="4432"/>
    <lineage>
        <taxon>Eukaryota</taxon>
        <taxon>Viridiplantae</taxon>
        <taxon>Streptophyta</taxon>
        <taxon>Embryophyta</taxon>
        <taxon>Tracheophyta</taxon>
        <taxon>Spermatophyta</taxon>
        <taxon>Magnoliopsida</taxon>
        <taxon>Proteales</taxon>
        <taxon>Nelumbonaceae</taxon>
        <taxon>Nelumbo</taxon>
    </lineage>
</organism>
<evidence type="ECO:0000313" key="3">
    <source>
        <dbReference type="EMBL" id="DAD35584.1"/>
    </source>
</evidence>
<gene>
    <name evidence="3" type="ORF">HUJ06_006224</name>
</gene>
<sequence>MAVRAFLLVTLLLLSAILSSALYEDQVGLADWHHQYIGKVKHAVFHAQNAGGKRVVVSIEENVVASLDLSRGGGHILETCPWGQ</sequence>
<feature type="domain" description="EMC1 first beta-propeller" evidence="2">
    <location>
        <begin position="21"/>
        <end position="73"/>
    </location>
</feature>
<dbReference type="InterPro" id="IPR058545">
    <property type="entry name" value="Beta-prop_EMC1_1st"/>
</dbReference>
<feature type="chain" id="PRO_5032306778" description="EMC1 first beta-propeller domain-containing protein" evidence="1">
    <location>
        <begin position="22"/>
        <end position="84"/>
    </location>
</feature>
<accession>A0A822YN33</accession>